<comment type="caution">
    <text evidence="1">The sequence shown here is derived from an EMBL/GenBank/DDBJ whole genome shotgun (WGS) entry which is preliminary data.</text>
</comment>
<name>A0ACB9M6W3_9MYRT</name>
<accession>A0ACB9M6W3</accession>
<organism evidence="1 2">
    <name type="scientific">Melastoma candidum</name>
    <dbReference type="NCBI Taxonomy" id="119954"/>
    <lineage>
        <taxon>Eukaryota</taxon>
        <taxon>Viridiplantae</taxon>
        <taxon>Streptophyta</taxon>
        <taxon>Embryophyta</taxon>
        <taxon>Tracheophyta</taxon>
        <taxon>Spermatophyta</taxon>
        <taxon>Magnoliopsida</taxon>
        <taxon>eudicotyledons</taxon>
        <taxon>Gunneridae</taxon>
        <taxon>Pentapetalae</taxon>
        <taxon>rosids</taxon>
        <taxon>malvids</taxon>
        <taxon>Myrtales</taxon>
        <taxon>Melastomataceae</taxon>
        <taxon>Melastomatoideae</taxon>
        <taxon>Melastomateae</taxon>
        <taxon>Melastoma</taxon>
    </lineage>
</organism>
<sequence>MSTMLIKIREEEGGLASPAKEKASSRGPCWPGRPPVLIWRLRNAVGFFRSRVLVCFLVLLFLVVLYSLLPSFGSLMGWKLHQPSSVYSPSRGSYTVLINSWRPSSHLKRTVTHYASCTGVDAVHVVWSSTVPPSEDLLNSFPISKSRSNRSPRIEFDLNFKGDFKSRFRPIGSLRTDAVFSVDDDTIVPCPSLEFGLAVWRTAPSNMVGFVPRLHVLDNKRNGAPYYRYEGWWTVWWRGAYSFVLAEAAFFHRKYLDMYASGMPSRIYEYLSRERVCEDIAMSLLVANATGSPAIWVKGKTYKIAGSSRISVETGGGDSRNNCLNDLFSVYGSIPLVETNMKAVDARQDSWW</sequence>
<reference evidence="2" key="1">
    <citation type="journal article" date="2023" name="Front. Plant Sci.">
        <title>Chromosomal-level genome assembly of Melastoma candidum provides insights into trichome evolution.</title>
        <authorList>
            <person name="Zhong Y."/>
            <person name="Wu W."/>
            <person name="Sun C."/>
            <person name="Zou P."/>
            <person name="Liu Y."/>
            <person name="Dai S."/>
            <person name="Zhou R."/>
        </authorList>
    </citation>
    <scope>NUCLEOTIDE SEQUENCE [LARGE SCALE GENOMIC DNA]</scope>
</reference>
<dbReference type="EMBL" id="CM042889">
    <property type="protein sequence ID" value="KAI4320054.1"/>
    <property type="molecule type" value="Genomic_DNA"/>
</dbReference>
<keyword evidence="2" id="KW-1185">Reference proteome</keyword>
<evidence type="ECO:0000313" key="2">
    <source>
        <dbReference type="Proteomes" id="UP001057402"/>
    </source>
</evidence>
<evidence type="ECO:0000313" key="1">
    <source>
        <dbReference type="EMBL" id="KAI4320054.1"/>
    </source>
</evidence>
<proteinExistence type="predicted"/>
<protein>
    <submittedName>
        <fullName evidence="1">Uncharacterized protein</fullName>
    </submittedName>
</protein>
<gene>
    <name evidence="1" type="ORF">MLD38_033575</name>
</gene>
<dbReference type="Proteomes" id="UP001057402">
    <property type="component" value="Chromosome 10"/>
</dbReference>